<dbReference type="SUPFAM" id="SSF49265">
    <property type="entry name" value="Fibronectin type III"/>
    <property type="match status" value="1"/>
</dbReference>
<accession>A0A8S2HHY5</accession>
<dbReference type="SMART" id="SM00060">
    <property type="entry name" value="FN3"/>
    <property type="match status" value="2"/>
</dbReference>
<dbReference type="PANTHER" id="PTHR44170">
    <property type="entry name" value="PROTEIN SIDEKICK"/>
    <property type="match status" value="1"/>
</dbReference>
<evidence type="ECO:0000259" key="4">
    <source>
        <dbReference type="PROSITE" id="PS50853"/>
    </source>
</evidence>
<feature type="domain" description="Ig-like" evidence="3">
    <location>
        <begin position="163"/>
        <end position="271"/>
    </location>
</feature>
<feature type="domain" description="Ig-like" evidence="3">
    <location>
        <begin position="285"/>
        <end position="370"/>
    </location>
</feature>
<keyword evidence="1" id="KW-0677">Repeat</keyword>
<dbReference type="Pfam" id="PF07679">
    <property type="entry name" value="I-set"/>
    <property type="match status" value="1"/>
</dbReference>
<dbReference type="EMBL" id="CAJNOK010002602">
    <property type="protein sequence ID" value="CAF0867261.1"/>
    <property type="molecule type" value="Genomic_DNA"/>
</dbReference>
<evidence type="ECO:0000313" key="6">
    <source>
        <dbReference type="EMBL" id="CAF3652072.1"/>
    </source>
</evidence>
<proteinExistence type="predicted"/>
<dbReference type="Proteomes" id="UP000682733">
    <property type="component" value="Unassembled WGS sequence"/>
</dbReference>
<protein>
    <submittedName>
        <fullName evidence="6">Uncharacterized protein</fullName>
    </submittedName>
</protein>
<sequence length="672" mass="77854">MIWQGNISALSFIRELRNITVVYKPNSYIYLLCEVDNNPLLNRIRWHYESDKNDLIENINENEIDDFYSTTSYLNCKRILNNSDCFEFYYSTTENMSLLVVKEPDVYKGTYSCRINMNSTYELKSHGFIDIKQPLKDIDDNEDVLTMFNENELSNLAMRHQVPFILDESDTASFGKRIQIDGTFHTKCESINSKNAIEFLWIHLKNRTISKENRLTTQQEETKIIRIVQPDRRVRIQSSRNTSHLYIYPVRDEDDGDYVCIASNKFGMSFSSIRPLIVTERMVLPRIRNLENNSHVEMHEDNNDVTKLICIGEGYPEPQIVWIRVSDSIHITSNRSRAVLELKSESHGLNKYVCQAKNQHGLAQIFITVTIPDATSKPTLSYTDLQAKSIVLRWRMSNDKYNRFNHFIVVNLIPFTKYEFRVRGFTGPVPSSYSNPVVIQTSEAVPNKVEWINGYAYNSSAVVVYWKPINSTNGPNFRYIIHYTTNISTAFYEWQNVTVHTYSIYVLTNITFKANMAKTLVLCIASVNAKGSILSGFHIVNLTSFYTEMSSTIENFHCPYATPSLSSSTTEVLLKWKIPSSLIIERYILYYFDFSEQSINRIAQTFIIPSSNVINNQNNIQYVLNTSLLNLNTKTHYILSLNMAIMDDRKYQSPMSEPTIYCLTATNEWKEC</sequence>
<dbReference type="EMBL" id="CAJOBA010002603">
    <property type="protein sequence ID" value="CAF3652072.1"/>
    <property type="molecule type" value="Genomic_DNA"/>
</dbReference>
<reference evidence="6" key="1">
    <citation type="submission" date="2021-02" db="EMBL/GenBank/DDBJ databases">
        <authorList>
            <person name="Nowell W R."/>
        </authorList>
    </citation>
    <scope>NUCLEOTIDE SEQUENCE</scope>
</reference>
<evidence type="ECO:0000256" key="1">
    <source>
        <dbReference type="ARBA" id="ARBA00022737"/>
    </source>
</evidence>
<evidence type="ECO:0000313" key="5">
    <source>
        <dbReference type="EMBL" id="CAF0867261.1"/>
    </source>
</evidence>
<dbReference type="InterPro" id="IPR013098">
    <property type="entry name" value="Ig_I-set"/>
</dbReference>
<dbReference type="CDD" id="cd00063">
    <property type="entry name" value="FN3"/>
    <property type="match status" value="2"/>
</dbReference>
<feature type="domain" description="Fibronectin type-III" evidence="4">
    <location>
        <begin position="350"/>
        <end position="444"/>
    </location>
</feature>
<name>A0A8S2HHY5_9BILA</name>
<evidence type="ECO:0000313" key="7">
    <source>
        <dbReference type="Proteomes" id="UP000682733"/>
    </source>
</evidence>
<keyword evidence="2" id="KW-1015">Disulfide bond</keyword>
<dbReference type="GO" id="GO:0098609">
    <property type="term" value="P:cell-cell adhesion"/>
    <property type="evidence" value="ECO:0007669"/>
    <property type="project" value="TreeGrafter"/>
</dbReference>
<dbReference type="SMART" id="SM00408">
    <property type="entry name" value="IGc2"/>
    <property type="match status" value="2"/>
</dbReference>
<evidence type="ECO:0000259" key="3">
    <source>
        <dbReference type="PROSITE" id="PS50835"/>
    </source>
</evidence>
<dbReference type="Gene3D" id="2.60.40.10">
    <property type="entry name" value="Immunoglobulins"/>
    <property type="match status" value="3"/>
</dbReference>
<dbReference type="Proteomes" id="UP000677228">
    <property type="component" value="Unassembled WGS sequence"/>
</dbReference>
<dbReference type="AlphaFoldDB" id="A0A8S2HHY5"/>
<dbReference type="InterPro" id="IPR007110">
    <property type="entry name" value="Ig-like_dom"/>
</dbReference>
<organism evidence="6 7">
    <name type="scientific">Didymodactylos carnosus</name>
    <dbReference type="NCBI Taxonomy" id="1234261"/>
    <lineage>
        <taxon>Eukaryota</taxon>
        <taxon>Metazoa</taxon>
        <taxon>Spiralia</taxon>
        <taxon>Gnathifera</taxon>
        <taxon>Rotifera</taxon>
        <taxon>Eurotatoria</taxon>
        <taxon>Bdelloidea</taxon>
        <taxon>Philodinida</taxon>
        <taxon>Philodinidae</taxon>
        <taxon>Didymodactylos</taxon>
    </lineage>
</organism>
<dbReference type="PROSITE" id="PS50853">
    <property type="entry name" value="FN3"/>
    <property type="match status" value="1"/>
</dbReference>
<dbReference type="InterPro" id="IPR036116">
    <property type="entry name" value="FN3_sf"/>
</dbReference>
<dbReference type="InterPro" id="IPR003598">
    <property type="entry name" value="Ig_sub2"/>
</dbReference>
<dbReference type="InterPro" id="IPR036179">
    <property type="entry name" value="Ig-like_dom_sf"/>
</dbReference>
<comment type="caution">
    <text evidence="6">The sequence shown here is derived from an EMBL/GenBank/DDBJ whole genome shotgun (WGS) entry which is preliminary data.</text>
</comment>
<dbReference type="PANTHER" id="PTHR44170:SF56">
    <property type="entry name" value="FIBRONECTIN TYPE-III DOMAIN-CONTAINING PROTEIN"/>
    <property type="match status" value="1"/>
</dbReference>
<gene>
    <name evidence="5" type="ORF">OVA965_LOCUS7943</name>
    <name evidence="6" type="ORF">TMI583_LOCUS7939</name>
</gene>
<dbReference type="PROSITE" id="PS50835">
    <property type="entry name" value="IG_LIKE"/>
    <property type="match status" value="2"/>
</dbReference>
<dbReference type="InterPro" id="IPR013783">
    <property type="entry name" value="Ig-like_fold"/>
</dbReference>
<dbReference type="SUPFAM" id="SSF48726">
    <property type="entry name" value="Immunoglobulin"/>
    <property type="match status" value="2"/>
</dbReference>
<dbReference type="InterPro" id="IPR003961">
    <property type="entry name" value="FN3_dom"/>
</dbReference>
<evidence type="ECO:0000256" key="2">
    <source>
        <dbReference type="ARBA" id="ARBA00023157"/>
    </source>
</evidence>